<gene>
    <name evidence="5" type="primary">LOC107422312</name>
</gene>
<accession>A0A6P4A2H2</accession>
<evidence type="ECO:0000313" key="5">
    <source>
        <dbReference type="RefSeq" id="XP_015887232.1"/>
    </source>
</evidence>
<dbReference type="RefSeq" id="XP_015887232.1">
    <property type="nucleotide sequence ID" value="XM_016031746.4"/>
</dbReference>
<name>A0A6P4A2H2_ZIZJJ</name>
<dbReference type="KEGG" id="zju:107422312"/>
<evidence type="ECO:0000313" key="4">
    <source>
        <dbReference type="Proteomes" id="UP001652623"/>
    </source>
</evidence>
<dbReference type="Proteomes" id="UP001652623">
    <property type="component" value="Chromosome 3"/>
</dbReference>
<evidence type="ECO:0000256" key="1">
    <source>
        <dbReference type="ARBA" id="ARBA00004229"/>
    </source>
</evidence>
<reference evidence="5" key="1">
    <citation type="submission" date="2025-08" db="UniProtKB">
        <authorList>
            <consortium name="RefSeq"/>
        </authorList>
    </citation>
    <scope>IDENTIFICATION</scope>
    <source>
        <tissue evidence="5">Seedling</tissue>
    </source>
</reference>
<dbReference type="GO" id="GO:0015031">
    <property type="term" value="P:protein transport"/>
    <property type="evidence" value="ECO:0007669"/>
    <property type="project" value="InterPro"/>
</dbReference>
<sequence length="322" mass="35576">MNFENSNNPKKICSPPKQEQTQLNFQQAFTNLQHHCSGLFDNIFNPNPSTFKTHLQSTFFNLQTQAKHAFEAGISRFELGSSSSSAKNPVWGRIAVDNNKSQFLAEANSRSSGSGTSTEVIEERLAGVPVYALSNAAEEFVLVSGSSTEKSLGLFCFKKEDAETLLEQIRVMDPGMQNGSRVVAVALNKVFDLKVNGVAFRFVPESSQVKNALKERQKAGFPDDGFFGVPVFQSKSLILRSQKKNYRPAFFRKEDLEKSLERASGQQNQLNPAFRLGDIEVAVLEDVIKGMKESSTSKWSDVVFIPPGFDVATDPTSQANSK</sequence>
<evidence type="ECO:0000256" key="3">
    <source>
        <dbReference type="ARBA" id="ARBA00022640"/>
    </source>
</evidence>
<dbReference type="GeneID" id="107422312"/>
<proteinExistence type="predicted"/>
<dbReference type="AlphaFoldDB" id="A0A6P4A2H2"/>
<dbReference type="InterPro" id="IPR007378">
    <property type="entry name" value="Tic22-like"/>
</dbReference>
<dbReference type="InParanoid" id="A0A6P4A2H2"/>
<dbReference type="Pfam" id="PF04278">
    <property type="entry name" value="Tic22"/>
    <property type="match status" value="1"/>
</dbReference>
<comment type="subcellular location">
    <subcellularLocation>
        <location evidence="1">Plastid</location>
        <location evidence="1">Chloroplast</location>
    </subcellularLocation>
</comment>
<dbReference type="Gene3D" id="3.40.1350.100">
    <property type="match status" value="2"/>
</dbReference>
<keyword evidence="4" id="KW-1185">Reference proteome</keyword>
<organism evidence="4 5">
    <name type="scientific">Ziziphus jujuba</name>
    <name type="common">Chinese jujube</name>
    <name type="synonym">Ziziphus sativa</name>
    <dbReference type="NCBI Taxonomy" id="326968"/>
    <lineage>
        <taxon>Eukaryota</taxon>
        <taxon>Viridiplantae</taxon>
        <taxon>Streptophyta</taxon>
        <taxon>Embryophyta</taxon>
        <taxon>Tracheophyta</taxon>
        <taxon>Spermatophyta</taxon>
        <taxon>Magnoliopsida</taxon>
        <taxon>eudicotyledons</taxon>
        <taxon>Gunneridae</taxon>
        <taxon>Pentapetalae</taxon>
        <taxon>rosids</taxon>
        <taxon>fabids</taxon>
        <taxon>Rosales</taxon>
        <taxon>Rhamnaceae</taxon>
        <taxon>Paliureae</taxon>
        <taxon>Ziziphus</taxon>
    </lineage>
</organism>
<evidence type="ECO:0000256" key="2">
    <source>
        <dbReference type="ARBA" id="ARBA00022528"/>
    </source>
</evidence>
<dbReference type="PANTHER" id="PTHR33926">
    <property type="entry name" value="PROTEIN TIC 22, CHLOROPLASTIC"/>
    <property type="match status" value="1"/>
</dbReference>
<dbReference type="PANTHER" id="PTHR33926:SF1">
    <property type="entry name" value="PROTEIN TIC 22-LIKE, CHLOROPLASTIC"/>
    <property type="match status" value="1"/>
</dbReference>
<keyword evidence="2" id="KW-0150">Chloroplast</keyword>
<dbReference type="GO" id="GO:0009507">
    <property type="term" value="C:chloroplast"/>
    <property type="evidence" value="ECO:0007669"/>
    <property type="project" value="UniProtKB-SubCell"/>
</dbReference>
<keyword evidence="3" id="KW-0934">Plastid</keyword>
<dbReference type="FunCoup" id="A0A6P4A2H2">
    <property type="interactions" value="527"/>
</dbReference>
<protein>
    <submittedName>
        <fullName evidence="5">Protein TIC 22-like, chloroplastic</fullName>
    </submittedName>
</protein>